<dbReference type="InterPro" id="IPR013022">
    <property type="entry name" value="Xyl_isomerase-like_TIM-brl"/>
</dbReference>
<dbReference type="AlphaFoldDB" id="A0A1M5CL36"/>
<dbReference type="InterPro" id="IPR050417">
    <property type="entry name" value="Sugar_Epim/Isomerase"/>
</dbReference>
<dbReference type="OrthoDB" id="9786584at2"/>
<sequence length="262" mass="29920">MKYSCCIEMLFTEYDFPERIRKAKEAGFDCVEFWCWENKDLDAIEAVQKETGMEIAIMQGNLEGRMVDPRDLDLYLDGVKRSAETAERLGVKNLFLMSDIMKEDRSVLEPPYTLTKEEKMEASARVLRELIPIAEESEITFVIEPLNTLVDHKGYSLCSSEEGARIIREVNHPGIRLLYDAYHMQIMEGNIIDTIGDIWDTFGYFHIADVPGRCQPGTGELNYINIVSALKKTGYDKYIGFEFLPKGVSSQEAACKTLKQLK</sequence>
<protein>
    <submittedName>
        <fullName evidence="5">Hydroxypyruvate isomerase</fullName>
    </submittedName>
</protein>
<dbReference type="Proteomes" id="UP000184245">
    <property type="component" value="Unassembled WGS sequence"/>
</dbReference>
<proteinExistence type="inferred from homology"/>
<dbReference type="RefSeq" id="WP_072854719.1">
    <property type="nucleotide sequence ID" value="NZ_FQVI01000042.1"/>
</dbReference>
<dbReference type="InterPro" id="IPR026040">
    <property type="entry name" value="HyI-like"/>
</dbReference>
<feature type="domain" description="Xylose isomerase-like TIM barrel" evidence="4">
    <location>
        <begin position="20"/>
        <end position="244"/>
    </location>
</feature>
<keyword evidence="6" id="KW-1185">Reference proteome</keyword>
<evidence type="ECO:0000256" key="2">
    <source>
        <dbReference type="PIRNR" id="PIRNR006241"/>
    </source>
</evidence>
<comment type="similarity">
    <text evidence="2">Belongs to the hyi family.</text>
</comment>
<gene>
    <name evidence="5" type="ORF">SAMN02745158_04198</name>
</gene>
<dbReference type="PANTHER" id="PTHR43489:SF3">
    <property type="entry name" value="XYLOSE ISOMERASE DOMAIN PROTEIN TIM BARREL"/>
    <property type="match status" value="1"/>
</dbReference>
<dbReference type="STRING" id="1122155.SAMN02745158_04198"/>
<feature type="active site" description="Proton donor/acceptor" evidence="3">
    <location>
        <position position="242"/>
    </location>
</feature>
<dbReference type="PIRSF" id="PIRSF006241">
    <property type="entry name" value="HyI"/>
    <property type="match status" value="1"/>
</dbReference>
<evidence type="ECO:0000313" key="6">
    <source>
        <dbReference type="Proteomes" id="UP000184245"/>
    </source>
</evidence>
<keyword evidence="5" id="KW-0670">Pyruvate</keyword>
<dbReference type="SUPFAM" id="SSF51658">
    <property type="entry name" value="Xylose isomerase-like"/>
    <property type="match status" value="1"/>
</dbReference>
<reference evidence="5 6" key="1">
    <citation type="submission" date="2016-11" db="EMBL/GenBank/DDBJ databases">
        <authorList>
            <person name="Jaros S."/>
            <person name="Januszkiewicz K."/>
            <person name="Wedrychowicz H."/>
        </authorList>
    </citation>
    <scope>NUCLEOTIDE SEQUENCE [LARGE SCALE GENOMIC DNA]</scope>
    <source>
        <strain evidence="5 6">DSM 17459</strain>
    </source>
</reference>
<evidence type="ECO:0000313" key="5">
    <source>
        <dbReference type="EMBL" id="SHF55474.1"/>
    </source>
</evidence>
<dbReference type="PANTHER" id="PTHR43489">
    <property type="entry name" value="ISOMERASE"/>
    <property type="match status" value="1"/>
</dbReference>
<organism evidence="5 6">
    <name type="scientific">Lactonifactor longoviformis DSM 17459</name>
    <dbReference type="NCBI Taxonomy" id="1122155"/>
    <lineage>
        <taxon>Bacteria</taxon>
        <taxon>Bacillati</taxon>
        <taxon>Bacillota</taxon>
        <taxon>Clostridia</taxon>
        <taxon>Eubacteriales</taxon>
        <taxon>Clostridiaceae</taxon>
        <taxon>Lactonifactor</taxon>
    </lineage>
</organism>
<dbReference type="InterPro" id="IPR036237">
    <property type="entry name" value="Xyl_isomerase-like_sf"/>
</dbReference>
<dbReference type="EMBL" id="FQVI01000042">
    <property type="protein sequence ID" value="SHF55474.1"/>
    <property type="molecule type" value="Genomic_DNA"/>
</dbReference>
<dbReference type="Pfam" id="PF01261">
    <property type="entry name" value="AP_endonuc_2"/>
    <property type="match status" value="1"/>
</dbReference>
<dbReference type="GO" id="GO:0016853">
    <property type="term" value="F:isomerase activity"/>
    <property type="evidence" value="ECO:0007669"/>
    <property type="project" value="UniProtKB-KW"/>
</dbReference>
<evidence type="ECO:0000259" key="4">
    <source>
        <dbReference type="Pfam" id="PF01261"/>
    </source>
</evidence>
<name>A0A1M5CL36_9CLOT</name>
<accession>A0A1M5CL36</accession>
<evidence type="ECO:0000256" key="1">
    <source>
        <dbReference type="ARBA" id="ARBA00023235"/>
    </source>
</evidence>
<evidence type="ECO:0000256" key="3">
    <source>
        <dbReference type="PIRSR" id="PIRSR006241-50"/>
    </source>
</evidence>
<feature type="active site" description="Proton donor/acceptor" evidence="3">
    <location>
        <position position="144"/>
    </location>
</feature>
<keyword evidence="1 2" id="KW-0413">Isomerase</keyword>
<dbReference type="Gene3D" id="3.20.20.150">
    <property type="entry name" value="Divalent-metal-dependent TIM barrel enzymes"/>
    <property type="match status" value="1"/>
</dbReference>